<reference evidence="2" key="1">
    <citation type="journal article" date="2019" name="Int. J. Syst. Evol. Microbiol.">
        <title>The Global Catalogue of Microorganisms (GCM) 10K type strain sequencing project: providing services to taxonomists for standard genome sequencing and annotation.</title>
        <authorList>
            <consortium name="The Broad Institute Genomics Platform"/>
            <consortium name="The Broad Institute Genome Sequencing Center for Infectious Disease"/>
            <person name="Wu L."/>
            <person name="Ma J."/>
        </authorList>
    </citation>
    <scope>NUCLEOTIDE SEQUENCE [LARGE SCALE GENOMIC DNA]</scope>
    <source>
        <strain evidence="2">NBRC 110044</strain>
    </source>
</reference>
<evidence type="ECO:0000313" key="1">
    <source>
        <dbReference type="EMBL" id="GLR13243.1"/>
    </source>
</evidence>
<sequence>MIDKKTGDRVIVHVHEAYGPYIRISTYDDAGALEDILDDQYYVLYWKTTPKEFEAEGGSEYYFGGAADPVKLQAILDEIAFN</sequence>
<gene>
    <name evidence="1" type="ORF">GCM10007907_20330</name>
</gene>
<dbReference type="Proteomes" id="UP001156706">
    <property type="component" value="Unassembled WGS sequence"/>
</dbReference>
<accession>A0ABQ5YFH8</accession>
<comment type="caution">
    <text evidence="1">The sequence shown here is derived from an EMBL/GenBank/DDBJ whole genome shotgun (WGS) entry which is preliminary data.</text>
</comment>
<name>A0ABQ5YFH8_9NEIS</name>
<dbReference type="RefSeq" id="WP_284196350.1">
    <property type="nucleotide sequence ID" value="NZ_BSOG01000002.1"/>
</dbReference>
<evidence type="ECO:0000313" key="2">
    <source>
        <dbReference type="Proteomes" id="UP001156706"/>
    </source>
</evidence>
<organism evidence="1 2">
    <name type="scientific">Chitinimonas prasina</name>
    <dbReference type="NCBI Taxonomy" id="1434937"/>
    <lineage>
        <taxon>Bacteria</taxon>
        <taxon>Pseudomonadati</taxon>
        <taxon>Pseudomonadota</taxon>
        <taxon>Betaproteobacteria</taxon>
        <taxon>Neisseriales</taxon>
        <taxon>Chitinibacteraceae</taxon>
        <taxon>Chitinimonas</taxon>
    </lineage>
</organism>
<keyword evidence="2" id="KW-1185">Reference proteome</keyword>
<proteinExistence type="predicted"/>
<protein>
    <submittedName>
        <fullName evidence="1">Uncharacterized protein</fullName>
    </submittedName>
</protein>
<dbReference type="EMBL" id="BSOG01000002">
    <property type="protein sequence ID" value="GLR13243.1"/>
    <property type="molecule type" value="Genomic_DNA"/>
</dbReference>